<dbReference type="AlphaFoldDB" id="A0A3M7SUE1"/>
<name>A0A3M7SUE1_BRAPC</name>
<evidence type="ECO:0000313" key="2">
    <source>
        <dbReference type="EMBL" id="RNA39188.1"/>
    </source>
</evidence>
<feature type="chain" id="PRO_5018043202" evidence="1">
    <location>
        <begin position="17"/>
        <end position="169"/>
    </location>
</feature>
<feature type="signal peptide" evidence="1">
    <location>
        <begin position="1"/>
        <end position="16"/>
    </location>
</feature>
<keyword evidence="2" id="KW-0378">Hydrolase</keyword>
<dbReference type="InterPro" id="IPR010711">
    <property type="entry name" value="PLA2G12"/>
</dbReference>
<dbReference type="PANTHER" id="PTHR12824:SF8">
    <property type="entry name" value="GXIVSPLA2, ISOFORM A"/>
    <property type="match status" value="1"/>
</dbReference>
<dbReference type="GO" id="GO:0016042">
    <property type="term" value="P:lipid catabolic process"/>
    <property type="evidence" value="ECO:0007669"/>
    <property type="project" value="InterPro"/>
</dbReference>
<sequence>MKFLVIISICVCSLAAASVKKNIDIELAYKLLVKEIVKKNGKIIPKADCEMTCPAGTFLTQIPDHNFSTNGCGSYNINIDFSVLNMQEFNGCCDVHDVCYEKCSETKKSCDGSFENCLMGHCDQWAIEANWNSFQKLTCTSVVKFMIIAVENLGCTAYKSSKEAACLCQ</sequence>
<comment type="caution">
    <text evidence="2">The sequence shown here is derived from an EMBL/GenBank/DDBJ whole genome shotgun (WGS) entry which is preliminary data.</text>
</comment>
<evidence type="ECO:0000313" key="3">
    <source>
        <dbReference type="Proteomes" id="UP000276133"/>
    </source>
</evidence>
<dbReference type="EMBL" id="REGN01000774">
    <property type="protein sequence ID" value="RNA39188.1"/>
    <property type="molecule type" value="Genomic_DNA"/>
</dbReference>
<dbReference type="Pfam" id="PF06951">
    <property type="entry name" value="PLA2G12"/>
    <property type="match status" value="1"/>
</dbReference>
<evidence type="ECO:0000256" key="1">
    <source>
        <dbReference type="SAM" id="SignalP"/>
    </source>
</evidence>
<dbReference type="GO" id="GO:0005509">
    <property type="term" value="F:calcium ion binding"/>
    <property type="evidence" value="ECO:0007669"/>
    <property type="project" value="InterPro"/>
</dbReference>
<organism evidence="2 3">
    <name type="scientific">Brachionus plicatilis</name>
    <name type="common">Marine rotifer</name>
    <name type="synonym">Brachionus muelleri</name>
    <dbReference type="NCBI Taxonomy" id="10195"/>
    <lineage>
        <taxon>Eukaryota</taxon>
        <taxon>Metazoa</taxon>
        <taxon>Spiralia</taxon>
        <taxon>Gnathifera</taxon>
        <taxon>Rotifera</taxon>
        <taxon>Eurotatoria</taxon>
        <taxon>Monogononta</taxon>
        <taxon>Pseudotrocha</taxon>
        <taxon>Ploima</taxon>
        <taxon>Brachionidae</taxon>
        <taxon>Brachionus</taxon>
    </lineage>
</organism>
<dbReference type="SUPFAM" id="SSF48619">
    <property type="entry name" value="Phospholipase A2, PLA2"/>
    <property type="match status" value="1"/>
</dbReference>
<gene>
    <name evidence="2" type="ORF">BpHYR1_009506</name>
</gene>
<keyword evidence="3" id="KW-1185">Reference proteome</keyword>
<protein>
    <submittedName>
        <fullName evidence="2">Group XIIA secretory phospholipase A2</fullName>
        <ecNumber evidence="2">3.1.1.1</ecNumber>
        <ecNumber evidence="2">3.1.1.4</ecNumber>
    </submittedName>
</protein>
<proteinExistence type="predicted"/>
<accession>A0A3M7SUE1</accession>
<dbReference type="EC" id="3.1.1.1" evidence="2"/>
<reference evidence="2 3" key="1">
    <citation type="journal article" date="2018" name="Sci. Rep.">
        <title>Genomic signatures of local adaptation to the degree of environmental predictability in rotifers.</title>
        <authorList>
            <person name="Franch-Gras L."/>
            <person name="Hahn C."/>
            <person name="Garcia-Roger E.M."/>
            <person name="Carmona M.J."/>
            <person name="Serra M."/>
            <person name="Gomez A."/>
        </authorList>
    </citation>
    <scope>NUCLEOTIDE SEQUENCE [LARGE SCALE GENOMIC DNA]</scope>
    <source>
        <strain evidence="2">HYR1</strain>
    </source>
</reference>
<dbReference type="InterPro" id="IPR036444">
    <property type="entry name" value="PLipase_A2_dom_sf"/>
</dbReference>
<dbReference type="Gene3D" id="1.20.90.10">
    <property type="entry name" value="Phospholipase A2 domain"/>
    <property type="match status" value="1"/>
</dbReference>
<dbReference type="EC" id="3.1.1.4" evidence="2"/>
<dbReference type="Proteomes" id="UP000276133">
    <property type="component" value="Unassembled WGS sequence"/>
</dbReference>
<dbReference type="GO" id="GO:0005576">
    <property type="term" value="C:extracellular region"/>
    <property type="evidence" value="ECO:0007669"/>
    <property type="project" value="InterPro"/>
</dbReference>
<dbReference type="GO" id="GO:0050482">
    <property type="term" value="P:arachidonate secretion"/>
    <property type="evidence" value="ECO:0007669"/>
    <property type="project" value="InterPro"/>
</dbReference>
<dbReference type="GO" id="GO:0106435">
    <property type="term" value="F:carboxylesterase activity"/>
    <property type="evidence" value="ECO:0007669"/>
    <property type="project" value="UniProtKB-EC"/>
</dbReference>
<dbReference type="PANTHER" id="PTHR12824">
    <property type="entry name" value="GROUP XII SECRETORY PHOSPHOLIPASE A2 FAMILY MEMBER"/>
    <property type="match status" value="1"/>
</dbReference>
<dbReference type="OrthoDB" id="3935740at2759"/>
<keyword evidence="1" id="KW-0732">Signal</keyword>
<dbReference type="GO" id="GO:0006644">
    <property type="term" value="P:phospholipid metabolic process"/>
    <property type="evidence" value="ECO:0007669"/>
    <property type="project" value="InterPro"/>
</dbReference>
<dbReference type="STRING" id="10195.A0A3M7SUE1"/>
<dbReference type="GO" id="GO:0004623">
    <property type="term" value="F:phospholipase A2 activity"/>
    <property type="evidence" value="ECO:0007669"/>
    <property type="project" value="UniProtKB-EC"/>
</dbReference>